<evidence type="ECO:0000256" key="1">
    <source>
        <dbReference type="SAM" id="MobiDB-lite"/>
    </source>
</evidence>
<feature type="compositionally biased region" description="Polar residues" evidence="1">
    <location>
        <begin position="66"/>
        <end position="80"/>
    </location>
</feature>
<reference evidence="2" key="1">
    <citation type="submission" date="2023-10" db="EMBL/GenBank/DDBJ databases">
        <authorList>
            <person name="Chen Y."/>
            <person name="Shah S."/>
            <person name="Dougan E. K."/>
            <person name="Thang M."/>
            <person name="Chan C."/>
        </authorList>
    </citation>
    <scope>NUCLEOTIDE SEQUENCE [LARGE SCALE GENOMIC DNA]</scope>
</reference>
<name>A0ABN9WXJ3_9DINO</name>
<protein>
    <submittedName>
        <fullName evidence="2">Uncharacterized protein</fullName>
    </submittedName>
</protein>
<comment type="caution">
    <text evidence="2">The sequence shown here is derived from an EMBL/GenBank/DDBJ whole genome shotgun (WGS) entry which is preliminary data.</text>
</comment>
<accession>A0ABN9WXJ3</accession>
<evidence type="ECO:0000313" key="3">
    <source>
        <dbReference type="Proteomes" id="UP001189429"/>
    </source>
</evidence>
<organism evidence="2 3">
    <name type="scientific">Prorocentrum cordatum</name>
    <dbReference type="NCBI Taxonomy" id="2364126"/>
    <lineage>
        <taxon>Eukaryota</taxon>
        <taxon>Sar</taxon>
        <taxon>Alveolata</taxon>
        <taxon>Dinophyceae</taxon>
        <taxon>Prorocentrales</taxon>
        <taxon>Prorocentraceae</taxon>
        <taxon>Prorocentrum</taxon>
    </lineage>
</organism>
<proteinExistence type="predicted"/>
<keyword evidence="3" id="KW-1185">Reference proteome</keyword>
<dbReference type="Proteomes" id="UP001189429">
    <property type="component" value="Unassembled WGS sequence"/>
</dbReference>
<gene>
    <name evidence="2" type="ORF">PCOR1329_LOCUS71509</name>
</gene>
<dbReference type="EMBL" id="CAUYUJ010019499">
    <property type="protein sequence ID" value="CAK0891633.1"/>
    <property type="molecule type" value="Genomic_DNA"/>
</dbReference>
<evidence type="ECO:0000313" key="2">
    <source>
        <dbReference type="EMBL" id="CAK0891633.1"/>
    </source>
</evidence>
<feature type="region of interest" description="Disordered" evidence="1">
    <location>
        <begin position="63"/>
        <end position="82"/>
    </location>
</feature>
<sequence>MAMFLVLQSWSEQEVLYVCPSFPVDATTAGNGSRSVVEDGRRMWGGGSFRHHLRVQIGAAPVKTISDGSRSPGQRSTATSPLHRRGMGWNIFTCTYRIPFPIEIQAKFRSIRHLVDGDSGVDKVIDHLKLLNGERPGDKGREAHHEASYVICHDQQVEAAERMGRMGLIPVDGQSTLLRVWS</sequence>